<dbReference type="Proteomes" id="UP000830236">
    <property type="component" value="Chromosome"/>
</dbReference>
<evidence type="ECO:0000313" key="1">
    <source>
        <dbReference type="EMBL" id="UQF79460.1"/>
    </source>
</evidence>
<dbReference type="AlphaFoldDB" id="A0A9E7AF11"/>
<dbReference type="KEGG" id="agh:M3I41_07690"/>
<organism evidence="1 2">
    <name type="scientific">Actinomyces graevenitzii</name>
    <dbReference type="NCBI Taxonomy" id="55565"/>
    <lineage>
        <taxon>Bacteria</taxon>
        <taxon>Bacillati</taxon>
        <taxon>Actinomycetota</taxon>
        <taxon>Actinomycetes</taxon>
        <taxon>Actinomycetales</taxon>
        <taxon>Actinomycetaceae</taxon>
        <taxon>Actinomyces</taxon>
    </lineage>
</organism>
<protein>
    <submittedName>
        <fullName evidence="1">Uncharacterized protein</fullName>
    </submittedName>
</protein>
<dbReference type="EMBL" id="CP097095">
    <property type="protein sequence ID" value="UQF79460.1"/>
    <property type="molecule type" value="Genomic_DNA"/>
</dbReference>
<proteinExistence type="predicted"/>
<evidence type="ECO:0000313" key="2">
    <source>
        <dbReference type="Proteomes" id="UP000830236"/>
    </source>
</evidence>
<sequence>MSPGLRQLGASVSRAHRHPYFIANSYHIDDATHSPASGAAPAGWD</sequence>
<name>A0A9E7AF11_9ACTO</name>
<reference evidence="1" key="1">
    <citation type="submission" date="2022-05" db="EMBL/GenBank/DDBJ databases">
        <title>Using nanopore sequencing to obtain complete genomes from saliva samples.</title>
        <authorList>
            <person name="Baker J.L."/>
        </authorList>
    </citation>
    <scope>NUCLEOTIDE SEQUENCE</scope>
    <source>
        <strain evidence="1">JCVI-JB-Ag32</strain>
    </source>
</reference>
<gene>
    <name evidence="1" type="ORF">M3I41_07690</name>
</gene>
<accession>A0A9E7AF11</accession>